<dbReference type="KEGG" id="cure:CUREO_1539"/>
<evidence type="ECO:0000313" key="3">
    <source>
        <dbReference type="Proteomes" id="UP000063971"/>
    </source>
</evidence>
<organism evidence="2 3">
    <name type="scientific">Campylobacter ureolyticus RIGS 9880</name>
    <dbReference type="NCBI Taxonomy" id="1032069"/>
    <lineage>
        <taxon>Bacteria</taxon>
        <taxon>Pseudomonadati</taxon>
        <taxon>Campylobacterota</taxon>
        <taxon>Epsilonproteobacteria</taxon>
        <taxon>Campylobacterales</taxon>
        <taxon>Campylobacteraceae</taxon>
        <taxon>Campylobacter</taxon>
    </lineage>
</organism>
<proteinExistence type="predicted"/>
<sequence>MIFDEILKNILKYVSNDVKFIILLIIGIFLLNIKNIKNLITQSEKFFINTQEGNLKKLNEIRSALIQLSLEPFSKSKSKELHKLLSSNAYIINIKADSELQKNLYQNYTKSKTLNEELILNYTIAVQKKIKEINNIITKNNSTYSEFKSKPIRFCIKKSLPTICIVFVILAIRYFAIFIYKF</sequence>
<reference evidence="2 3" key="1">
    <citation type="journal article" date="2015" name="Genome Announc.">
        <title>Complete Genome Sequence of the Campylobacter ureolyticus Clinical Isolate RIGS 9880.</title>
        <authorList>
            <person name="Miller W.G."/>
            <person name="Yee E."/>
            <person name="On S.L."/>
            <person name="Andersen L.P."/>
            <person name="Bono J.L."/>
        </authorList>
    </citation>
    <scope>NUCLEOTIDE SEQUENCE [LARGE SCALE GENOMIC DNA]</scope>
    <source>
        <strain evidence="2 3">RIGS 9880</strain>
    </source>
</reference>
<dbReference type="RefSeq" id="WP_050335809.1">
    <property type="nucleotide sequence ID" value="NZ_CP012195.1"/>
</dbReference>
<protein>
    <submittedName>
        <fullName evidence="2">Membrane protein</fullName>
    </submittedName>
</protein>
<keyword evidence="1" id="KW-0472">Membrane</keyword>
<keyword evidence="1" id="KW-1133">Transmembrane helix</keyword>
<gene>
    <name evidence="2" type="ORF">CUREO_1539</name>
</gene>
<dbReference type="Proteomes" id="UP000063971">
    <property type="component" value="Chromosome"/>
</dbReference>
<feature type="transmembrane region" description="Helical" evidence="1">
    <location>
        <begin position="160"/>
        <end position="180"/>
    </location>
</feature>
<name>A0AAU8UGN1_9BACT</name>
<dbReference type="EMBL" id="CP012195">
    <property type="protein sequence ID" value="AKT91354.1"/>
    <property type="molecule type" value="Genomic_DNA"/>
</dbReference>
<evidence type="ECO:0000256" key="1">
    <source>
        <dbReference type="SAM" id="Phobius"/>
    </source>
</evidence>
<feature type="transmembrane region" description="Helical" evidence="1">
    <location>
        <begin position="20"/>
        <end position="36"/>
    </location>
</feature>
<keyword evidence="1" id="KW-0812">Transmembrane</keyword>
<dbReference type="AlphaFoldDB" id="A0AAU8UGN1"/>
<accession>A0AAU8UGN1</accession>
<evidence type="ECO:0000313" key="2">
    <source>
        <dbReference type="EMBL" id="AKT91354.1"/>
    </source>
</evidence>